<evidence type="ECO:0000256" key="6">
    <source>
        <dbReference type="ARBA" id="ARBA00036823"/>
    </source>
</evidence>
<keyword evidence="2" id="KW-0202">Cytokine</keyword>
<organism evidence="12 13">
    <name type="scientific">Thiorhodococcus fuscus</name>
    <dbReference type="NCBI Taxonomy" id="527200"/>
    <lineage>
        <taxon>Bacteria</taxon>
        <taxon>Pseudomonadati</taxon>
        <taxon>Pseudomonadota</taxon>
        <taxon>Gammaproteobacteria</taxon>
        <taxon>Chromatiales</taxon>
        <taxon>Chromatiaceae</taxon>
        <taxon>Thiorhodococcus</taxon>
    </lineage>
</organism>
<dbReference type="Proteomes" id="UP001597337">
    <property type="component" value="Unassembled WGS sequence"/>
</dbReference>
<comment type="catalytic activity">
    <reaction evidence="6">
        <text>L-dopachrome = 5,6-dihydroxyindole-2-carboxylate</text>
        <dbReference type="Rhea" id="RHEA:13041"/>
        <dbReference type="ChEBI" id="CHEBI:16875"/>
        <dbReference type="ChEBI" id="CHEBI:57509"/>
        <dbReference type="EC" id="5.3.3.12"/>
    </reaction>
</comment>
<evidence type="ECO:0000256" key="10">
    <source>
        <dbReference type="ARBA" id="ARBA00041912"/>
    </source>
</evidence>
<evidence type="ECO:0000256" key="7">
    <source>
        <dbReference type="ARBA" id="ARBA00038932"/>
    </source>
</evidence>
<evidence type="ECO:0000256" key="1">
    <source>
        <dbReference type="ARBA" id="ARBA00004613"/>
    </source>
</evidence>
<gene>
    <name evidence="12" type="ORF">ACFSJC_07595</name>
</gene>
<evidence type="ECO:0000256" key="5">
    <source>
        <dbReference type="ARBA" id="ARBA00036735"/>
    </source>
</evidence>
<dbReference type="PANTHER" id="PTHR11954">
    <property type="entry name" value="D-DOPACHROME DECARBOXYLASE"/>
    <property type="match status" value="1"/>
</dbReference>
<dbReference type="EMBL" id="JBHUHX010000015">
    <property type="protein sequence ID" value="MFD2111699.1"/>
    <property type="molecule type" value="Genomic_DNA"/>
</dbReference>
<comment type="caution">
    <text evidence="12">The sequence shown here is derived from an EMBL/GenBank/DDBJ whole genome shotgun (WGS) entry which is preliminary data.</text>
</comment>
<accession>A0ABW4Y6P2</accession>
<dbReference type="Gene3D" id="3.30.429.10">
    <property type="entry name" value="Macrophage Migration Inhibitory Factor"/>
    <property type="match status" value="1"/>
</dbReference>
<comment type="subcellular location">
    <subcellularLocation>
        <location evidence="1">Secreted</location>
    </subcellularLocation>
</comment>
<evidence type="ECO:0000313" key="13">
    <source>
        <dbReference type="Proteomes" id="UP001597337"/>
    </source>
</evidence>
<dbReference type="EC" id="5.3.3.12" evidence="7"/>
<name>A0ABW4Y6P2_9GAMM</name>
<dbReference type="Pfam" id="PF01187">
    <property type="entry name" value="MIF"/>
    <property type="match status" value="1"/>
</dbReference>
<comment type="catalytic activity">
    <reaction evidence="5">
        <text>3-phenylpyruvate = enol-phenylpyruvate</text>
        <dbReference type="Rhea" id="RHEA:17097"/>
        <dbReference type="ChEBI" id="CHEBI:16815"/>
        <dbReference type="ChEBI" id="CHEBI:18005"/>
        <dbReference type="EC" id="5.3.2.1"/>
    </reaction>
</comment>
<evidence type="ECO:0000313" key="12">
    <source>
        <dbReference type="EMBL" id="MFD2111699.1"/>
    </source>
</evidence>
<dbReference type="EC" id="5.3.2.1" evidence="8"/>
<evidence type="ECO:0000256" key="11">
    <source>
        <dbReference type="ARBA" id="ARBA00042730"/>
    </source>
</evidence>
<evidence type="ECO:0000256" key="8">
    <source>
        <dbReference type="ARBA" id="ARBA00039086"/>
    </source>
</evidence>
<dbReference type="PANTHER" id="PTHR11954:SF6">
    <property type="entry name" value="MACROPHAGE MIGRATION INHIBITORY FACTOR"/>
    <property type="match status" value="1"/>
</dbReference>
<sequence length="114" mass="12470">MPTLRILTNVAVAPEARQALLTRSSSALAEMLGKPESYVMVVLEEGRDIVFGGSFDPAAYLELKSLGLPEDRTPDFSRILCGLMSELLSVPPGRVYIEFASPPRHLFGWNSGTF</sequence>
<dbReference type="RefSeq" id="WP_386025342.1">
    <property type="nucleotide sequence ID" value="NZ_JBHUHX010000015.1"/>
</dbReference>
<dbReference type="InterPro" id="IPR001398">
    <property type="entry name" value="Macrophage_inhib_fac"/>
</dbReference>
<keyword evidence="3" id="KW-0964">Secreted</keyword>
<dbReference type="InterPro" id="IPR014347">
    <property type="entry name" value="Tautomerase/MIF_sf"/>
</dbReference>
<keyword evidence="13" id="KW-1185">Reference proteome</keyword>
<keyword evidence="4" id="KW-0413">Isomerase</keyword>
<evidence type="ECO:0000256" key="4">
    <source>
        <dbReference type="ARBA" id="ARBA00023235"/>
    </source>
</evidence>
<proteinExistence type="predicted"/>
<protein>
    <recommendedName>
        <fullName evidence="11">L-dopachrome isomerase</fullName>
        <ecNumber evidence="8">5.3.2.1</ecNumber>
        <ecNumber evidence="7">5.3.3.12</ecNumber>
    </recommendedName>
    <alternativeName>
        <fullName evidence="9">L-dopachrome tautomerase</fullName>
    </alternativeName>
    <alternativeName>
        <fullName evidence="10">Phenylpyruvate tautomerase</fullName>
    </alternativeName>
</protein>
<reference evidence="13" key="1">
    <citation type="journal article" date="2019" name="Int. J. Syst. Evol. Microbiol.">
        <title>The Global Catalogue of Microorganisms (GCM) 10K type strain sequencing project: providing services to taxonomists for standard genome sequencing and annotation.</title>
        <authorList>
            <consortium name="The Broad Institute Genomics Platform"/>
            <consortium name="The Broad Institute Genome Sequencing Center for Infectious Disease"/>
            <person name="Wu L."/>
            <person name="Ma J."/>
        </authorList>
    </citation>
    <scope>NUCLEOTIDE SEQUENCE [LARGE SCALE GENOMIC DNA]</scope>
    <source>
        <strain evidence="13">KACC 12597</strain>
    </source>
</reference>
<evidence type="ECO:0000256" key="2">
    <source>
        <dbReference type="ARBA" id="ARBA00022514"/>
    </source>
</evidence>
<evidence type="ECO:0000256" key="3">
    <source>
        <dbReference type="ARBA" id="ARBA00022525"/>
    </source>
</evidence>
<evidence type="ECO:0000256" key="9">
    <source>
        <dbReference type="ARBA" id="ARBA00041631"/>
    </source>
</evidence>
<dbReference type="SUPFAM" id="SSF55331">
    <property type="entry name" value="Tautomerase/MIF"/>
    <property type="match status" value="1"/>
</dbReference>